<dbReference type="EMBL" id="JBFXLT010000022">
    <property type="protein sequence ID" value="KAL2816490.1"/>
    <property type="molecule type" value="Genomic_DNA"/>
</dbReference>
<gene>
    <name evidence="2" type="ORF">BJX63DRAFT_387462</name>
</gene>
<name>A0ABR4HLX2_9EURO</name>
<dbReference type="Pfam" id="PF01222">
    <property type="entry name" value="ERG4_ERG24"/>
    <property type="match status" value="1"/>
</dbReference>
<keyword evidence="1" id="KW-0812">Transmembrane</keyword>
<feature type="transmembrane region" description="Helical" evidence="1">
    <location>
        <begin position="57"/>
        <end position="76"/>
    </location>
</feature>
<sequence>MCQERPERRCLDQGLNCCIQDGCCFDDPSPPRMHSHLQPFDCYILGCKNGAQQYRNYGFISSSMVFVTLIQAYYILEGQYNKTVFLTMRDITRAVQARSVLQLPCP</sequence>
<keyword evidence="1" id="KW-1133">Transmembrane helix</keyword>
<dbReference type="Proteomes" id="UP001610334">
    <property type="component" value="Unassembled WGS sequence"/>
</dbReference>
<protein>
    <submittedName>
        <fullName evidence="2">Uncharacterized protein</fullName>
    </submittedName>
</protein>
<evidence type="ECO:0000256" key="1">
    <source>
        <dbReference type="SAM" id="Phobius"/>
    </source>
</evidence>
<evidence type="ECO:0000313" key="3">
    <source>
        <dbReference type="Proteomes" id="UP001610334"/>
    </source>
</evidence>
<keyword evidence="1" id="KW-0472">Membrane</keyword>
<proteinExistence type="predicted"/>
<evidence type="ECO:0000313" key="2">
    <source>
        <dbReference type="EMBL" id="KAL2816490.1"/>
    </source>
</evidence>
<accession>A0ABR4HLX2</accession>
<keyword evidence="3" id="KW-1185">Reference proteome</keyword>
<reference evidence="2 3" key="1">
    <citation type="submission" date="2024-07" db="EMBL/GenBank/DDBJ databases">
        <title>Section-level genome sequencing and comparative genomics of Aspergillus sections Usti and Cavernicolus.</title>
        <authorList>
            <consortium name="Lawrence Berkeley National Laboratory"/>
            <person name="Nybo J.L."/>
            <person name="Vesth T.C."/>
            <person name="Theobald S."/>
            <person name="Frisvad J.C."/>
            <person name="Larsen T.O."/>
            <person name="Kjaerboelling I."/>
            <person name="Rothschild-Mancinelli K."/>
            <person name="Lyhne E.K."/>
            <person name="Kogle M.E."/>
            <person name="Barry K."/>
            <person name="Clum A."/>
            <person name="Na H."/>
            <person name="Ledsgaard L."/>
            <person name="Lin J."/>
            <person name="Lipzen A."/>
            <person name="Kuo A."/>
            <person name="Riley R."/>
            <person name="Mondo S."/>
            <person name="Labutti K."/>
            <person name="Haridas S."/>
            <person name="Pangalinan J."/>
            <person name="Salamov A.A."/>
            <person name="Simmons B.A."/>
            <person name="Magnuson J.K."/>
            <person name="Chen J."/>
            <person name="Drula E."/>
            <person name="Henrissat B."/>
            <person name="Wiebenga A."/>
            <person name="Lubbers R.J."/>
            <person name="Gomes A.C."/>
            <person name="Makela M.R."/>
            <person name="Stajich J."/>
            <person name="Grigoriev I.V."/>
            <person name="Mortensen U.H."/>
            <person name="De Vries R.P."/>
            <person name="Baker S.E."/>
            <person name="Andersen M.R."/>
        </authorList>
    </citation>
    <scope>NUCLEOTIDE SEQUENCE [LARGE SCALE GENOMIC DNA]</scope>
    <source>
        <strain evidence="2 3">CBS 588.65</strain>
    </source>
</reference>
<comment type="caution">
    <text evidence="2">The sequence shown here is derived from an EMBL/GenBank/DDBJ whole genome shotgun (WGS) entry which is preliminary data.</text>
</comment>
<dbReference type="InterPro" id="IPR001171">
    <property type="entry name" value="ERG24_DHCR-like"/>
</dbReference>
<organism evidence="2 3">
    <name type="scientific">Aspergillus granulosus</name>
    <dbReference type="NCBI Taxonomy" id="176169"/>
    <lineage>
        <taxon>Eukaryota</taxon>
        <taxon>Fungi</taxon>
        <taxon>Dikarya</taxon>
        <taxon>Ascomycota</taxon>
        <taxon>Pezizomycotina</taxon>
        <taxon>Eurotiomycetes</taxon>
        <taxon>Eurotiomycetidae</taxon>
        <taxon>Eurotiales</taxon>
        <taxon>Aspergillaceae</taxon>
        <taxon>Aspergillus</taxon>
        <taxon>Aspergillus subgen. Nidulantes</taxon>
    </lineage>
</organism>